<feature type="transmembrane region" description="Helical" evidence="7">
    <location>
        <begin position="58"/>
        <end position="78"/>
    </location>
</feature>
<keyword evidence="4 7" id="KW-0812">Transmembrane</keyword>
<evidence type="ECO:0000256" key="4">
    <source>
        <dbReference type="ARBA" id="ARBA00022692"/>
    </source>
</evidence>
<comment type="subcellular location">
    <subcellularLocation>
        <location evidence="1">Cell membrane</location>
        <topology evidence="1">Multi-pass membrane protein</topology>
    </subcellularLocation>
</comment>
<organism evidence="8 9">
    <name type="scientific">Chondromyces apiculatus DSM 436</name>
    <dbReference type="NCBI Taxonomy" id="1192034"/>
    <lineage>
        <taxon>Bacteria</taxon>
        <taxon>Pseudomonadati</taxon>
        <taxon>Myxococcota</taxon>
        <taxon>Polyangia</taxon>
        <taxon>Polyangiales</taxon>
        <taxon>Polyangiaceae</taxon>
        <taxon>Chondromyces</taxon>
    </lineage>
</organism>
<dbReference type="PANTHER" id="PTHR33884">
    <property type="entry name" value="UPF0410 PROTEIN YMGE"/>
    <property type="match status" value="1"/>
</dbReference>
<keyword evidence="9" id="KW-1185">Reference proteome</keyword>
<dbReference type="PANTHER" id="PTHR33884:SF7">
    <property type="entry name" value="BSL8023 PROTEIN"/>
    <property type="match status" value="1"/>
</dbReference>
<reference evidence="8 9" key="1">
    <citation type="submission" date="2013-05" db="EMBL/GenBank/DDBJ databases">
        <title>Genome assembly of Chondromyces apiculatus DSM 436.</title>
        <authorList>
            <person name="Sharma G."/>
            <person name="Khatri I."/>
            <person name="Kaur C."/>
            <person name="Mayilraj S."/>
            <person name="Subramanian S."/>
        </authorList>
    </citation>
    <scope>NUCLEOTIDE SEQUENCE [LARGE SCALE GENOMIC DNA]</scope>
    <source>
        <strain evidence="8 9">DSM 436</strain>
    </source>
</reference>
<comment type="similarity">
    <text evidence="2">Belongs to the UPF0410 family.</text>
</comment>
<evidence type="ECO:0000313" key="8">
    <source>
        <dbReference type="EMBL" id="EYF02631.1"/>
    </source>
</evidence>
<name>A0A017T263_9BACT</name>
<dbReference type="Proteomes" id="UP000019678">
    <property type="component" value="Unassembled WGS sequence"/>
</dbReference>
<dbReference type="InterPro" id="IPR007341">
    <property type="entry name" value="Transgly_assoc"/>
</dbReference>
<keyword evidence="5 7" id="KW-1133">Transmembrane helix</keyword>
<keyword evidence="3" id="KW-1003">Cell membrane</keyword>
<evidence type="ECO:0000256" key="6">
    <source>
        <dbReference type="ARBA" id="ARBA00023136"/>
    </source>
</evidence>
<gene>
    <name evidence="8" type="ORF">CAP_6661</name>
</gene>
<dbReference type="STRING" id="1192034.CAP_6661"/>
<dbReference type="AlphaFoldDB" id="A0A017T263"/>
<feature type="transmembrane region" description="Helical" evidence="7">
    <location>
        <begin position="27"/>
        <end position="46"/>
    </location>
</feature>
<evidence type="ECO:0000256" key="2">
    <source>
        <dbReference type="ARBA" id="ARBA00011006"/>
    </source>
</evidence>
<evidence type="ECO:0000256" key="5">
    <source>
        <dbReference type="ARBA" id="ARBA00022989"/>
    </source>
</evidence>
<dbReference type="Pfam" id="PF04226">
    <property type="entry name" value="Transgly_assoc"/>
    <property type="match status" value="1"/>
</dbReference>
<accession>A0A017T263</accession>
<evidence type="ECO:0000313" key="9">
    <source>
        <dbReference type="Proteomes" id="UP000019678"/>
    </source>
</evidence>
<proteinExistence type="inferred from homology"/>
<dbReference type="EMBL" id="ASRX01000057">
    <property type="protein sequence ID" value="EYF02631.1"/>
    <property type="molecule type" value="Genomic_DNA"/>
</dbReference>
<protein>
    <submittedName>
        <fullName evidence="8">Putative membrane protein</fullName>
    </submittedName>
</protein>
<dbReference type="GO" id="GO:0005886">
    <property type="term" value="C:plasma membrane"/>
    <property type="evidence" value="ECO:0007669"/>
    <property type="project" value="UniProtKB-SubCell"/>
</dbReference>
<dbReference type="eggNOG" id="COG2261">
    <property type="taxonomic scope" value="Bacteria"/>
</dbReference>
<keyword evidence="6 7" id="KW-0472">Membrane</keyword>
<sequence>MSILLFLLFGLIVGALARLIVPGREPGGWVISIVLGVAGSFMGGFLGRALGFYREGEAAGFFMSLLGAVILCAIYHAVTRRSRA</sequence>
<dbReference type="RefSeq" id="WP_044247215.1">
    <property type="nucleotide sequence ID" value="NZ_ASRX01000057.1"/>
</dbReference>
<comment type="caution">
    <text evidence="8">The sequence shown here is derived from an EMBL/GenBank/DDBJ whole genome shotgun (WGS) entry which is preliminary data.</text>
</comment>
<evidence type="ECO:0000256" key="3">
    <source>
        <dbReference type="ARBA" id="ARBA00022475"/>
    </source>
</evidence>
<dbReference type="OrthoDB" id="9811343at2"/>
<evidence type="ECO:0000256" key="7">
    <source>
        <dbReference type="SAM" id="Phobius"/>
    </source>
</evidence>
<evidence type="ECO:0000256" key="1">
    <source>
        <dbReference type="ARBA" id="ARBA00004651"/>
    </source>
</evidence>